<dbReference type="Pfam" id="PF04321">
    <property type="entry name" value="RmlD_sub_bind"/>
    <property type="match status" value="1"/>
</dbReference>
<evidence type="ECO:0000313" key="5">
    <source>
        <dbReference type="Proteomes" id="UP000033566"/>
    </source>
</evidence>
<dbReference type="GO" id="GO:0019305">
    <property type="term" value="P:dTDP-rhamnose biosynthetic process"/>
    <property type="evidence" value="ECO:0007669"/>
    <property type="project" value="UniProtKB-UniPathway"/>
</dbReference>
<dbReference type="HOGENOM" id="CLU_045518_6_2_11"/>
<dbReference type="InterPro" id="IPR000888">
    <property type="entry name" value="RmlC-like"/>
</dbReference>
<dbReference type="GO" id="GO:0008831">
    <property type="term" value="F:dTDP-4-dehydrorhamnose reductase activity"/>
    <property type="evidence" value="ECO:0007669"/>
    <property type="project" value="UniProtKB-EC"/>
</dbReference>
<dbReference type="Gene3D" id="3.90.25.10">
    <property type="entry name" value="UDP-galactose 4-epimerase, domain 1"/>
    <property type="match status" value="1"/>
</dbReference>
<proteinExistence type="inferred from homology"/>
<dbReference type="GO" id="GO:0005829">
    <property type="term" value="C:cytosol"/>
    <property type="evidence" value="ECO:0007669"/>
    <property type="project" value="TreeGrafter"/>
</dbReference>
<protein>
    <recommendedName>
        <fullName evidence="3">dTDP-4-dehydrorhamnose reductase</fullName>
        <ecNumber evidence="3">1.1.1.133</ecNumber>
    </recommendedName>
</protein>
<dbReference type="AlphaFoldDB" id="A0A0F6QV77"/>
<dbReference type="SUPFAM" id="SSF51182">
    <property type="entry name" value="RmlC-like cupins"/>
    <property type="match status" value="1"/>
</dbReference>
<comment type="similarity">
    <text evidence="1">Belongs to the dTDP-4-dehydrorhamnose 3,5-epimerase family.</text>
</comment>
<dbReference type="InterPro" id="IPR014710">
    <property type="entry name" value="RmlC-like_jellyroll"/>
</dbReference>
<dbReference type="InterPro" id="IPR029903">
    <property type="entry name" value="RmlD-like-bd"/>
</dbReference>
<evidence type="ECO:0000256" key="3">
    <source>
        <dbReference type="RuleBase" id="RU364082"/>
    </source>
</evidence>
<evidence type="ECO:0000313" key="4">
    <source>
        <dbReference type="EMBL" id="AKE38210.1"/>
    </source>
</evidence>
<dbReference type="RefSeq" id="WP_035107268.1">
    <property type="nucleotide sequence ID" value="NZ_CP011311.1"/>
</dbReference>
<keyword evidence="3" id="KW-0521">NADP</keyword>
<dbReference type="Gene3D" id="3.40.50.720">
    <property type="entry name" value="NAD(P)-binding Rossmann-like Domain"/>
    <property type="match status" value="1"/>
</dbReference>
<dbReference type="InterPro" id="IPR036291">
    <property type="entry name" value="NAD(P)-bd_dom_sf"/>
</dbReference>
<keyword evidence="5" id="KW-1185">Reference proteome</keyword>
<name>A0A0F6QV77_9CORY</name>
<reference evidence="4 5" key="1">
    <citation type="journal article" date="2015" name="Genome Announc.">
        <title>Complete Genome Sequence of Corynebacterium camporealensis DSM 44610, Isolated from the Milk of a Manchega Sheep with Subclinical Mastitis.</title>
        <authorList>
            <person name="Ruckert C."/>
            <person name="Albersmeier A."/>
            <person name="Winkler A."/>
            <person name="Tauch A."/>
        </authorList>
    </citation>
    <scope>NUCLEOTIDE SEQUENCE [LARGE SCALE GENOMIC DNA]</scope>
    <source>
        <strain evidence="4 5">DSM 44610</strain>
    </source>
</reference>
<dbReference type="EC" id="1.1.1.133" evidence="3"/>
<dbReference type="NCBIfam" id="TIGR01214">
    <property type="entry name" value="rmlD"/>
    <property type="match status" value="1"/>
</dbReference>
<dbReference type="Gene3D" id="2.60.120.10">
    <property type="entry name" value="Jelly Rolls"/>
    <property type="match status" value="1"/>
</dbReference>
<keyword evidence="3 4" id="KW-0560">Oxidoreductase</keyword>
<dbReference type="CDD" id="cd05254">
    <property type="entry name" value="dTDP_HR_like_SDR_e"/>
    <property type="match status" value="1"/>
</dbReference>
<accession>A0A0F6QV77</accession>
<dbReference type="PANTHER" id="PTHR10491:SF4">
    <property type="entry name" value="METHIONINE ADENOSYLTRANSFERASE 2 SUBUNIT BETA"/>
    <property type="match status" value="1"/>
</dbReference>
<organism evidence="4 5">
    <name type="scientific">Corynebacterium camporealensis</name>
    <dbReference type="NCBI Taxonomy" id="161896"/>
    <lineage>
        <taxon>Bacteria</taxon>
        <taxon>Bacillati</taxon>
        <taxon>Actinomycetota</taxon>
        <taxon>Actinomycetes</taxon>
        <taxon>Mycobacteriales</taxon>
        <taxon>Corynebacteriaceae</taxon>
        <taxon>Corynebacterium</taxon>
    </lineage>
</organism>
<dbReference type="OrthoDB" id="9803892at2"/>
<comment type="similarity">
    <text evidence="2 3">Belongs to the dTDP-4-dehydrorhamnose reductase family.</text>
</comment>
<comment type="pathway">
    <text evidence="3">Carbohydrate biosynthesis; dTDP-L-rhamnose biosynthesis.</text>
</comment>
<dbReference type="PANTHER" id="PTHR10491">
    <property type="entry name" value="DTDP-4-DEHYDRORHAMNOSE REDUCTASE"/>
    <property type="match status" value="1"/>
</dbReference>
<dbReference type="EMBL" id="CP011311">
    <property type="protein sequence ID" value="AKE38210.1"/>
    <property type="molecule type" value="Genomic_DNA"/>
</dbReference>
<dbReference type="KEGG" id="ccj:UL81_01125"/>
<sequence length="450" mass="49659">MHIESTSIDGLLLIHLDVHGDNRGWFKENWQREKMLAEGLPDFRPVQNNISFNAERGVTRGLHAEPWDKLVSIAHGRIFGAWCDLREGSATYGETVTAEVGPDTAVFVPRGVANGFQALEDNTAYSYLVNDHWSPDAQYTAVNLDCIDWPLEPTEISDKDRAHPQLSDVTAMPPRRILVTGANGQLGRALRRVLTNAEFCTREDFDITNPPTRPWRQYSAIINCAAYNDVNGAEEDRAGAWAVNAEAPAKLARIAAEHNLTFVHVSSDYIFDGSQEVHTEEELPSPLSAYGASKAAGETAARTAPRHYVIRTSWVFGDGPNFMATMRSLAERGVEPKVIHDQRGRPTFAEDLAKGIGHLLKTNAEYGIYNISNSGDTVGRDELAMAVFIGMGHDPSDVTPVSTEQYREIAGLEAPRPKESTLSLDKIEATGFRPSNWRAALALYLDLYPA</sequence>
<evidence type="ECO:0000256" key="1">
    <source>
        <dbReference type="ARBA" id="ARBA00010154"/>
    </source>
</evidence>
<dbReference type="PATRIC" id="fig|161896.4.peg.219"/>
<dbReference type="STRING" id="161896.UL81_01125"/>
<dbReference type="Proteomes" id="UP000033566">
    <property type="component" value="Chromosome"/>
</dbReference>
<dbReference type="UniPathway" id="UPA00124"/>
<evidence type="ECO:0000256" key="2">
    <source>
        <dbReference type="ARBA" id="ARBA00010944"/>
    </source>
</evidence>
<dbReference type="SUPFAM" id="SSF51735">
    <property type="entry name" value="NAD(P)-binding Rossmann-fold domains"/>
    <property type="match status" value="1"/>
</dbReference>
<dbReference type="Pfam" id="PF00908">
    <property type="entry name" value="dTDP_sugar_isom"/>
    <property type="match status" value="1"/>
</dbReference>
<dbReference type="InterPro" id="IPR011051">
    <property type="entry name" value="RmlC_Cupin_sf"/>
</dbReference>
<comment type="function">
    <text evidence="3">Catalyzes the reduction of dTDP-6-deoxy-L-lyxo-4-hexulose to yield dTDP-L-rhamnose.</text>
</comment>
<dbReference type="CDD" id="cd00438">
    <property type="entry name" value="cupin_RmlC"/>
    <property type="match status" value="1"/>
</dbReference>
<dbReference type="GO" id="GO:0008830">
    <property type="term" value="F:dTDP-4-dehydrorhamnose 3,5-epimerase activity"/>
    <property type="evidence" value="ECO:0007669"/>
    <property type="project" value="InterPro"/>
</dbReference>
<gene>
    <name evidence="4" type="primary">rmlD</name>
    <name evidence="4" type="ORF">UL81_01125</name>
</gene>
<dbReference type="InterPro" id="IPR005913">
    <property type="entry name" value="dTDP_dehydrorham_reduct"/>
</dbReference>